<dbReference type="Gene3D" id="3.40.50.300">
    <property type="entry name" value="P-loop containing nucleotide triphosphate hydrolases"/>
    <property type="match status" value="1"/>
</dbReference>
<dbReference type="Pfam" id="PF00005">
    <property type="entry name" value="ABC_tran"/>
    <property type="match status" value="1"/>
</dbReference>
<evidence type="ECO:0000256" key="2">
    <source>
        <dbReference type="ARBA" id="ARBA00022741"/>
    </source>
</evidence>
<evidence type="ECO:0000256" key="1">
    <source>
        <dbReference type="ARBA" id="ARBA00022448"/>
    </source>
</evidence>
<feature type="domain" description="ABC transporter" evidence="6">
    <location>
        <begin position="2"/>
        <end position="234"/>
    </location>
</feature>
<reference evidence="7 8" key="1">
    <citation type="submission" date="2019-11" db="EMBL/GenBank/DDBJ databases">
        <authorList>
            <person name="Khan S.A."/>
            <person name="Jeon C.O."/>
            <person name="Chun B.H."/>
        </authorList>
    </citation>
    <scope>NUCLEOTIDE SEQUENCE [LARGE SCALE GENOMIC DNA]</scope>
    <source>
        <strain evidence="7 8">IMCC 1097</strain>
    </source>
</reference>
<dbReference type="EMBL" id="CP045871">
    <property type="protein sequence ID" value="QGG79817.1"/>
    <property type="molecule type" value="Genomic_DNA"/>
</dbReference>
<name>A0A5Q2QCW9_9GAMM</name>
<protein>
    <submittedName>
        <fullName evidence="7">ATP-binding cassette domain-containing protein</fullName>
    </submittedName>
</protein>
<dbReference type="RefSeq" id="WP_153713321.1">
    <property type="nucleotide sequence ID" value="NZ_CP045871.1"/>
</dbReference>
<dbReference type="InterPro" id="IPR017871">
    <property type="entry name" value="ABC_transporter-like_CS"/>
</dbReference>
<dbReference type="GO" id="GO:0016887">
    <property type="term" value="F:ATP hydrolysis activity"/>
    <property type="evidence" value="ECO:0007669"/>
    <property type="project" value="InterPro"/>
</dbReference>
<dbReference type="GO" id="GO:0005524">
    <property type="term" value="F:ATP binding"/>
    <property type="evidence" value="ECO:0007669"/>
    <property type="project" value="UniProtKB-KW"/>
</dbReference>
<dbReference type="SMART" id="SM00382">
    <property type="entry name" value="AAA"/>
    <property type="match status" value="1"/>
</dbReference>
<dbReference type="PANTHER" id="PTHR42794:SF1">
    <property type="entry name" value="HEMIN IMPORT ATP-BINDING PROTEIN HMUV"/>
    <property type="match status" value="1"/>
</dbReference>
<evidence type="ECO:0000256" key="4">
    <source>
        <dbReference type="ARBA" id="ARBA00022967"/>
    </source>
</evidence>
<keyword evidence="1" id="KW-0813">Transport</keyword>
<evidence type="ECO:0000256" key="3">
    <source>
        <dbReference type="ARBA" id="ARBA00022840"/>
    </source>
</evidence>
<dbReference type="SUPFAM" id="SSF52540">
    <property type="entry name" value="P-loop containing nucleoside triphosphate hydrolases"/>
    <property type="match status" value="1"/>
</dbReference>
<keyword evidence="3 7" id="KW-0067">ATP-binding</keyword>
<dbReference type="PROSITE" id="PS00211">
    <property type="entry name" value="ABC_TRANSPORTER_1"/>
    <property type="match status" value="1"/>
</dbReference>
<dbReference type="InterPro" id="IPR003593">
    <property type="entry name" value="AAA+_ATPase"/>
</dbReference>
<keyword evidence="2" id="KW-0547">Nucleotide-binding</keyword>
<evidence type="ECO:0000313" key="8">
    <source>
        <dbReference type="Proteomes" id="UP000388235"/>
    </source>
</evidence>
<evidence type="ECO:0000313" key="7">
    <source>
        <dbReference type="EMBL" id="QGG79817.1"/>
    </source>
</evidence>
<dbReference type="InterPro" id="IPR003439">
    <property type="entry name" value="ABC_transporter-like_ATP-bd"/>
</dbReference>
<organism evidence="7 8">
    <name type="scientific">Litorivicinus lipolyticus</name>
    <dbReference type="NCBI Taxonomy" id="418701"/>
    <lineage>
        <taxon>Bacteria</taxon>
        <taxon>Pseudomonadati</taxon>
        <taxon>Pseudomonadota</taxon>
        <taxon>Gammaproteobacteria</taxon>
        <taxon>Oceanospirillales</taxon>
        <taxon>Litorivicinaceae</taxon>
        <taxon>Litorivicinus</taxon>
    </lineage>
</organism>
<dbReference type="Proteomes" id="UP000388235">
    <property type="component" value="Chromosome"/>
</dbReference>
<comment type="function">
    <text evidence="5">Part of the ABC transporter complex HmuTUV involved in hemin import. Responsible for energy coupling to the transport system.</text>
</comment>
<accession>A0A5Q2QCW9</accession>
<keyword evidence="8" id="KW-1185">Reference proteome</keyword>
<dbReference type="PROSITE" id="PS50893">
    <property type="entry name" value="ABC_TRANSPORTER_2"/>
    <property type="match status" value="1"/>
</dbReference>
<evidence type="ECO:0000259" key="6">
    <source>
        <dbReference type="PROSITE" id="PS50893"/>
    </source>
</evidence>
<dbReference type="OrthoDB" id="6461291at2"/>
<gene>
    <name evidence="7" type="ORF">GH975_04205</name>
</gene>
<dbReference type="PANTHER" id="PTHR42794">
    <property type="entry name" value="HEMIN IMPORT ATP-BINDING PROTEIN HMUV"/>
    <property type="match status" value="1"/>
</dbReference>
<evidence type="ECO:0000256" key="5">
    <source>
        <dbReference type="ARBA" id="ARBA00037066"/>
    </source>
</evidence>
<dbReference type="KEGG" id="llp:GH975_04205"/>
<sequence>MLSVDALRTSFDGQANVIDFQLAPGQVLVVLGPNGAGKSWLMRTLAGLNPVMAGAVRWHERSLADCTDSARIRAFLSQEEARVFPMTVFEQVLSARAPWLQWHQSHSVQDEQKARESLVKVDMLAFADRMVDSLSGGEWQRVRLAGLLAQDTPLWLLDEPTEHLDPKHIWDTVPGLVRAHCRASGSVVLVGHDPDWAARLADQVVFVSRDGWEVGSASAMLTEPKLSALYGHRFVDHDGRWVAG</sequence>
<proteinExistence type="predicted"/>
<dbReference type="InterPro" id="IPR027417">
    <property type="entry name" value="P-loop_NTPase"/>
</dbReference>
<keyword evidence="4" id="KW-1278">Translocase</keyword>
<dbReference type="AlphaFoldDB" id="A0A5Q2QCW9"/>